<gene>
    <name evidence="2" type="ORF">AAHA92_07616</name>
</gene>
<feature type="transmembrane region" description="Helical" evidence="1">
    <location>
        <begin position="499"/>
        <end position="523"/>
    </location>
</feature>
<dbReference type="EMBL" id="JBEAFC010000003">
    <property type="protein sequence ID" value="KAL1565393.1"/>
    <property type="molecule type" value="Genomic_DNA"/>
</dbReference>
<comment type="caution">
    <text evidence="2">The sequence shown here is derived from an EMBL/GenBank/DDBJ whole genome shotgun (WGS) entry which is preliminary data.</text>
</comment>
<evidence type="ECO:0000313" key="3">
    <source>
        <dbReference type="Proteomes" id="UP001567538"/>
    </source>
</evidence>
<name>A0ABD1I9K0_SALDI</name>
<dbReference type="PANTHER" id="PTHR31170">
    <property type="entry name" value="BNAC04G53230D PROTEIN"/>
    <property type="match status" value="1"/>
</dbReference>
<accession>A0ABD1I9K0</accession>
<evidence type="ECO:0000256" key="1">
    <source>
        <dbReference type="SAM" id="Phobius"/>
    </source>
</evidence>
<dbReference type="InterPro" id="IPR004158">
    <property type="entry name" value="DUF247_pln"/>
</dbReference>
<proteinExistence type="predicted"/>
<organism evidence="2 3">
    <name type="scientific">Salvia divinorum</name>
    <name type="common">Maria pastora</name>
    <name type="synonym">Diviner's sage</name>
    <dbReference type="NCBI Taxonomy" id="28513"/>
    <lineage>
        <taxon>Eukaryota</taxon>
        <taxon>Viridiplantae</taxon>
        <taxon>Streptophyta</taxon>
        <taxon>Embryophyta</taxon>
        <taxon>Tracheophyta</taxon>
        <taxon>Spermatophyta</taxon>
        <taxon>Magnoliopsida</taxon>
        <taxon>eudicotyledons</taxon>
        <taxon>Gunneridae</taxon>
        <taxon>Pentapetalae</taxon>
        <taxon>asterids</taxon>
        <taxon>lamiids</taxon>
        <taxon>Lamiales</taxon>
        <taxon>Lamiaceae</taxon>
        <taxon>Nepetoideae</taxon>
        <taxon>Mentheae</taxon>
        <taxon>Salviinae</taxon>
        <taxon>Salvia</taxon>
        <taxon>Salvia subgen. Calosphace</taxon>
    </lineage>
</organism>
<keyword evidence="1" id="KW-0812">Transmembrane</keyword>
<keyword evidence="3" id="KW-1185">Reference proteome</keyword>
<keyword evidence="1" id="KW-1133">Transmembrane helix</keyword>
<protein>
    <submittedName>
        <fullName evidence="2">UPF0481 protein</fullName>
    </submittedName>
</protein>
<reference evidence="2 3" key="1">
    <citation type="submission" date="2024-06" db="EMBL/GenBank/DDBJ databases">
        <title>A chromosome level genome sequence of Diviner's sage (Salvia divinorum).</title>
        <authorList>
            <person name="Ford S.A."/>
            <person name="Ro D.-K."/>
            <person name="Ness R.W."/>
            <person name="Phillips M.A."/>
        </authorList>
    </citation>
    <scope>NUCLEOTIDE SEQUENCE [LARGE SCALE GENOMIC DNA]</scope>
    <source>
        <strain evidence="2">SAF-2024a</strain>
        <tissue evidence="2">Leaf</tissue>
    </source>
</reference>
<dbReference type="Proteomes" id="UP001567538">
    <property type="component" value="Unassembled WGS sequence"/>
</dbReference>
<dbReference type="AlphaFoldDB" id="A0ABD1I9K0"/>
<keyword evidence="1" id="KW-0472">Membrane</keyword>
<sequence length="530" mass="59640">MRDINVATHNNTLHAHIMAEDEQPQPMQWVVSINKDLEDLPNTSAESAHWSKRSIYRIPASVTDINPRAYKPQIVSFGPYHHGSGHLRAMEEHKRRALLHFLKRSSRPLQAYVDALAPVAQDLKDAYDQLGAEWHDDTAKFLELMIVDGCFVLEILRVAAAADSGGSGSHAHQPPPPASVTEAFRPWARAQPAPPPPARAKQAFRLWARAQPAPPPPARAEQASRPVRQAVVRDYAENDPIFSNHGKLYIVPYLKRDMLMLENQLPMLVLEKLVAVQNDKSLKDCKDLTKRILKFFQQNINPAKHLHEFNHCLHILDIYRRSLLLEEPRAKKQKAGAAGPIVYQGGDDIIRSATELNEAGIRIKRSKSRSLKDITFRGGVLRLPLIVVDDALESLYLNLIAFERFHVGAGNDLTSYIFFMDNIIDSAMDVSLLHSCSIIQNALGSDKAVAKLFNSLSKDITLDPESSLEQVHKQVSEYCQKPWHQWRANLMHTYFTNPWAILSVIAAIFLFALTIVQTIYGVLSYIDPPA</sequence>
<evidence type="ECO:0000313" key="2">
    <source>
        <dbReference type="EMBL" id="KAL1565393.1"/>
    </source>
</evidence>
<dbReference type="Pfam" id="PF03140">
    <property type="entry name" value="DUF247"/>
    <property type="match status" value="1"/>
</dbReference>
<dbReference type="PANTHER" id="PTHR31170:SF18">
    <property type="entry name" value="(WILD MALAYSIAN BANANA) HYPOTHETICAL PROTEIN"/>
    <property type="match status" value="1"/>
</dbReference>